<gene>
    <name evidence="3" type="ORF">EKH80_04760</name>
</gene>
<dbReference type="AlphaFoldDB" id="A0A3S0PK21"/>
<comment type="similarity">
    <text evidence="1">Belongs to the bacterial solute-binding protein 1 family. WtpA subfamily.</text>
</comment>
<dbReference type="PANTHER" id="PTHR30632:SF16">
    <property type="entry name" value="MOLYBDATE_TUNGSTATE-BINDING PROTEIN WTPA"/>
    <property type="match status" value="1"/>
</dbReference>
<evidence type="ECO:0000256" key="1">
    <source>
        <dbReference type="ARBA" id="ARBA00009438"/>
    </source>
</evidence>
<dbReference type="CDD" id="cd13540">
    <property type="entry name" value="PBP2_ModA_WtpA"/>
    <property type="match status" value="1"/>
</dbReference>
<keyword evidence="2" id="KW-0732">Signal</keyword>
<reference evidence="3 4" key="1">
    <citation type="submission" date="2018-12" db="EMBL/GenBank/DDBJ databases">
        <title>Dyella dinghuensis sp. nov. DHOA06 and Dyella choica sp. nov. 4M-K27, isolated from forest soil.</title>
        <authorList>
            <person name="Qiu L.-H."/>
            <person name="Gao Z.-H."/>
        </authorList>
    </citation>
    <scope>NUCLEOTIDE SEQUENCE [LARGE SCALE GENOMIC DNA]</scope>
    <source>
        <strain evidence="3 4">4M-K27</strain>
    </source>
</reference>
<sequence>MNAWYCHVNAKFRHWLALLLCGLVCATALAQTSPVIRIAYAGSMGVVMDNAAGPAFAKSHHAAYQGIGQGSYALARLLAAHQLQADVFVTITPGPMQVLKQAGLITAAVPVASTQMVVIYSPHSRFAADFAAASRGEKKWYAVLSEQGLRLGRTDPTIDPQGANALLSLQLAADYYHQPSLLKNVAGALQNPAQIFTEPSLMSRLEAGQIDATIGYLSAAQSHHLPTIALPDEINLGNPDMQKTWYDRASIALDNGKILQVQPLVFYAGVLANAQQAELGRDFVSFLLSAEGQALFREHGYSAPRGTGL</sequence>
<feature type="signal peptide" evidence="2">
    <location>
        <begin position="1"/>
        <end position="30"/>
    </location>
</feature>
<dbReference type="PANTHER" id="PTHR30632">
    <property type="entry name" value="MOLYBDATE-BINDING PERIPLASMIC PROTEIN"/>
    <property type="match status" value="1"/>
</dbReference>
<name>A0A3S0PK21_9GAMM</name>
<evidence type="ECO:0000256" key="2">
    <source>
        <dbReference type="SAM" id="SignalP"/>
    </source>
</evidence>
<feature type="chain" id="PRO_5018599495" evidence="2">
    <location>
        <begin position="31"/>
        <end position="309"/>
    </location>
</feature>
<dbReference type="GO" id="GO:0015689">
    <property type="term" value="P:molybdate ion transport"/>
    <property type="evidence" value="ECO:0007669"/>
    <property type="project" value="TreeGrafter"/>
</dbReference>
<dbReference type="OrthoDB" id="9785015at2"/>
<protein>
    <submittedName>
        <fullName evidence="3">Extracellular solute-binding protein</fullName>
    </submittedName>
</protein>
<dbReference type="InterPro" id="IPR050682">
    <property type="entry name" value="ModA/WtpA"/>
</dbReference>
<accession>A0A3S0PK21</accession>
<dbReference type="Proteomes" id="UP000274358">
    <property type="component" value="Unassembled WGS sequence"/>
</dbReference>
<organism evidence="3 4">
    <name type="scientific">Dyella choica</name>
    <dbReference type="NCBI Taxonomy" id="1927959"/>
    <lineage>
        <taxon>Bacteria</taxon>
        <taxon>Pseudomonadati</taxon>
        <taxon>Pseudomonadota</taxon>
        <taxon>Gammaproteobacteria</taxon>
        <taxon>Lysobacterales</taxon>
        <taxon>Rhodanobacteraceae</taxon>
        <taxon>Dyella</taxon>
    </lineage>
</organism>
<proteinExistence type="inferred from homology"/>
<evidence type="ECO:0000313" key="4">
    <source>
        <dbReference type="Proteomes" id="UP000274358"/>
    </source>
</evidence>
<dbReference type="GO" id="GO:0030973">
    <property type="term" value="F:molybdate ion binding"/>
    <property type="evidence" value="ECO:0007669"/>
    <property type="project" value="TreeGrafter"/>
</dbReference>
<evidence type="ECO:0000313" key="3">
    <source>
        <dbReference type="EMBL" id="RUL78162.1"/>
    </source>
</evidence>
<dbReference type="EMBL" id="RYYV01000003">
    <property type="protein sequence ID" value="RUL78162.1"/>
    <property type="molecule type" value="Genomic_DNA"/>
</dbReference>
<comment type="caution">
    <text evidence="3">The sequence shown here is derived from an EMBL/GenBank/DDBJ whole genome shotgun (WGS) entry which is preliminary data.</text>
</comment>
<dbReference type="RefSeq" id="WP_126683598.1">
    <property type="nucleotide sequence ID" value="NZ_RYYV01000003.1"/>
</dbReference>
<dbReference type="Gene3D" id="3.40.190.10">
    <property type="entry name" value="Periplasmic binding protein-like II"/>
    <property type="match status" value="2"/>
</dbReference>
<dbReference type="Pfam" id="PF13531">
    <property type="entry name" value="SBP_bac_11"/>
    <property type="match status" value="1"/>
</dbReference>
<dbReference type="SUPFAM" id="SSF53850">
    <property type="entry name" value="Periplasmic binding protein-like II"/>
    <property type="match status" value="1"/>
</dbReference>
<keyword evidence="4" id="KW-1185">Reference proteome</keyword>